<dbReference type="PANTHER" id="PTHR45801">
    <property type="entry name" value="OS07G0101800 PROTEIN"/>
    <property type="match status" value="1"/>
</dbReference>
<evidence type="ECO:0000313" key="13">
    <source>
        <dbReference type="Proteomes" id="UP000008311"/>
    </source>
</evidence>
<evidence type="ECO:0000259" key="11">
    <source>
        <dbReference type="PROSITE" id="PS50157"/>
    </source>
</evidence>
<evidence type="ECO:0000256" key="4">
    <source>
        <dbReference type="ARBA" id="ARBA00022833"/>
    </source>
</evidence>
<gene>
    <name evidence="12" type="ORF">RCOM_0733130</name>
</gene>
<dbReference type="eggNOG" id="ENOG502S768">
    <property type="taxonomic scope" value="Eukaryota"/>
</dbReference>
<dbReference type="PROSITE" id="PS00028">
    <property type="entry name" value="ZINC_FINGER_C2H2_1"/>
    <property type="match status" value="1"/>
</dbReference>
<dbReference type="InterPro" id="IPR052426">
    <property type="entry name" value="Plant_dev_regulator"/>
</dbReference>
<feature type="domain" description="C2H2-type" evidence="11">
    <location>
        <begin position="57"/>
        <end position="84"/>
    </location>
</feature>
<evidence type="ECO:0000256" key="2">
    <source>
        <dbReference type="ARBA" id="ARBA00022723"/>
    </source>
</evidence>
<keyword evidence="7" id="KW-0539">Nucleus</keyword>
<evidence type="ECO:0000256" key="6">
    <source>
        <dbReference type="ARBA" id="ARBA00023163"/>
    </source>
</evidence>
<dbReference type="AlphaFoldDB" id="B9S3E6"/>
<dbReference type="PANTHER" id="PTHR45801:SF67">
    <property type="entry name" value="C2H2-TYPE DOMAIN-CONTAINING PROTEIN"/>
    <property type="match status" value="1"/>
</dbReference>
<dbReference type="EMBL" id="EQ973857">
    <property type="protein sequence ID" value="EEF41928.1"/>
    <property type="molecule type" value="Genomic_DNA"/>
</dbReference>
<keyword evidence="6" id="KW-0804">Transcription</keyword>
<feature type="compositionally biased region" description="Basic and acidic residues" evidence="9">
    <location>
        <begin position="213"/>
        <end position="223"/>
    </location>
</feature>
<evidence type="ECO:0000313" key="12">
    <source>
        <dbReference type="EMBL" id="EEF41928.1"/>
    </source>
</evidence>
<keyword evidence="2" id="KW-0479">Metal-binding</keyword>
<comment type="subcellular location">
    <subcellularLocation>
        <location evidence="1">Nucleus</location>
    </subcellularLocation>
</comment>
<dbReference type="STRING" id="3988.B9S3E6"/>
<dbReference type="PROSITE" id="PS50157">
    <property type="entry name" value="ZINC_FINGER_C2H2_2"/>
    <property type="match status" value="1"/>
</dbReference>
<evidence type="ECO:0000256" key="1">
    <source>
        <dbReference type="ARBA" id="ARBA00004123"/>
    </source>
</evidence>
<reference evidence="13" key="1">
    <citation type="journal article" date="2010" name="Nat. Biotechnol.">
        <title>Draft genome sequence of the oilseed species Ricinus communis.</title>
        <authorList>
            <person name="Chan A.P."/>
            <person name="Crabtree J."/>
            <person name="Zhao Q."/>
            <person name="Lorenzi H."/>
            <person name="Orvis J."/>
            <person name="Puiu D."/>
            <person name="Melake-Berhan A."/>
            <person name="Jones K.M."/>
            <person name="Redman J."/>
            <person name="Chen G."/>
            <person name="Cahoon E.B."/>
            <person name="Gedil M."/>
            <person name="Stanke M."/>
            <person name="Haas B.J."/>
            <person name="Wortman J.R."/>
            <person name="Fraser-Liggett C.M."/>
            <person name="Ravel J."/>
            <person name="Rabinowicz P.D."/>
        </authorList>
    </citation>
    <scope>NUCLEOTIDE SEQUENCE [LARGE SCALE GENOMIC DNA]</scope>
    <source>
        <strain evidence="13">cv. Hale</strain>
    </source>
</reference>
<dbReference type="GO" id="GO:0005634">
    <property type="term" value="C:nucleus"/>
    <property type="evidence" value="ECO:0007669"/>
    <property type="project" value="UniProtKB-SubCell"/>
</dbReference>
<evidence type="ECO:0000256" key="3">
    <source>
        <dbReference type="ARBA" id="ARBA00022771"/>
    </source>
</evidence>
<keyword evidence="3 8" id="KW-0863">Zinc-finger</keyword>
<evidence type="ECO:0000256" key="7">
    <source>
        <dbReference type="ARBA" id="ARBA00023242"/>
    </source>
</evidence>
<feature type="compositionally biased region" description="Basic and acidic residues" evidence="9">
    <location>
        <begin position="176"/>
        <end position="185"/>
    </location>
</feature>
<evidence type="ECO:0000256" key="9">
    <source>
        <dbReference type="SAM" id="MobiDB-lite"/>
    </source>
</evidence>
<keyword evidence="10" id="KW-0732">Signal</keyword>
<keyword evidence="5" id="KW-0805">Transcription regulation</keyword>
<dbReference type="InterPro" id="IPR036236">
    <property type="entry name" value="Znf_C2H2_sf"/>
</dbReference>
<dbReference type="InParanoid" id="B9S3E6"/>
<accession>B9S3E6</accession>
<dbReference type="Gene3D" id="3.30.160.60">
    <property type="entry name" value="Classic Zinc Finger"/>
    <property type="match status" value="1"/>
</dbReference>
<keyword evidence="4" id="KW-0862">Zinc</keyword>
<feature type="chain" id="PRO_5002888978" evidence="10">
    <location>
        <begin position="22"/>
        <end position="246"/>
    </location>
</feature>
<protein>
    <submittedName>
        <fullName evidence="12">Transcriptional regulator SUPERMAN, putative</fullName>
    </submittedName>
</protein>
<organism evidence="12 13">
    <name type="scientific">Ricinus communis</name>
    <name type="common">Castor bean</name>
    <dbReference type="NCBI Taxonomy" id="3988"/>
    <lineage>
        <taxon>Eukaryota</taxon>
        <taxon>Viridiplantae</taxon>
        <taxon>Streptophyta</taxon>
        <taxon>Embryophyta</taxon>
        <taxon>Tracheophyta</taxon>
        <taxon>Spermatophyta</taxon>
        <taxon>Magnoliopsida</taxon>
        <taxon>eudicotyledons</taxon>
        <taxon>Gunneridae</taxon>
        <taxon>Pentapetalae</taxon>
        <taxon>rosids</taxon>
        <taxon>fabids</taxon>
        <taxon>Malpighiales</taxon>
        <taxon>Euphorbiaceae</taxon>
        <taxon>Acalyphoideae</taxon>
        <taxon>Acalypheae</taxon>
        <taxon>Ricinus</taxon>
    </lineage>
</organism>
<evidence type="ECO:0000256" key="5">
    <source>
        <dbReference type="ARBA" id="ARBA00023015"/>
    </source>
</evidence>
<dbReference type="SUPFAM" id="SSF57667">
    <property type="entry name" value="beta-beta-alpha zinc fingers"/>
    <property type="match status" value="1"/>
</dbReference>
<dbReference type="Proteomes" id="UP000008311">
    <property type="component" value="Unassembled WGS sequence"/>
</dbReference>
<sequence>MHPLARSKLTCLLLSLSLSLSSLLLRKGCLVMETDQSNQENSDQDQERGGSCQVRSYECTFCRRGFSNAQALGGHMNIHRKDKAKLKHSTSNEPRQHLQSVDMISNNIISHSFSPIPTAPSSHPVMEVKSGQDRSSPMINWAWILDKESDTCKKNKTHVGEIQQLCFFVDNPSSTKDQDHHHQQEEQQPGNLHGSTEKGLSPSHGLSSSELDLELRLGPEPHDSSPATGTKRFVPNYVLSMEKAIQ</sequence>
<dbReference type="InterPro" id="IPR013087">
    <property type="entry name" value="Znf_C2H2_type"/>
</dbReference>
<evidence type="ECO:0000256" key="8">
    <source>
        <dbReference type="PROSITE-ProRule" id="PRU00042"/>
    </source>
</evidence>
<feature type="region of interest" description="Disordered" evidence="9">
    <location>
        <begin position="171"/>
        <end position="231"/>
    </location>
</feature>
<proteinExistence type="predicted"/>
<dbReference type="GO" id="GO:0008270">
    <property type="term" value="F:zinc ion binding"/>
    <property type="evidence" value="ECO:0007669"/>
    <property type="project" value="UniProtKB-KW"/>
</dbReference>
<feature type="signal peptide" evidence="10">
    <location>
        <begin position="1"/>
        <end position="21"/>
    </location>
</feature>
<evidence type="ECO:0000256" key="10">
    <source>
        <dbReference type="SAM" id="SignalP"/>
    </source>
</evidence>
<keyword evidence="13" id="KW-1185">Reference proteome</keyword>
<name>B9S3E6_RICCO</name>